<proteinExistence type="predicted"/>
<organism evidence="1">
    <name type="scientific">Eutreptiella gymnastica</name>
    <dbReference type="NCBI Taxonomy" id="73025"/>
    <lineage>
        <taxon>Eukaryota</taxon>
        <taxon>Discoba</taxon>
        <taxon>Euglenozoa</taxon>
        <taxon>Euglenida</taxon>
        <taxon>Spirocuta</taxon>
        <taxon>Euglenophyceae</taxon>
        <taxon>Eutreptiales</taxon>
        <taxon>Eutreptiaceae</taxon>
        <taxon>Eutreptiella</taxon>
    </lineage>
</organism>
<dbReference type="EMBL" id="HBJA01075095">
    <property type="protein sequence ID" value="CAE0815170.1"/>
    <property type="molecule type" value="Transcribed_RNA"/>
</dbReference>
<sequence length="1143" mass="128702">MQASEAVHLGDGLYKPSPNEVSGEYVDRDGELWYKINNFDDMPPFFISVVSPTNFWLFISTNGGLTCGRVNKEKALFPYYTVDKVHDSKTTTGPCTILQVTRGGKTSIWQPFTEPRLYTTTRSLYKTVSGDRLEFEECNHDLGLQYSYSWSTANEFGFIRRCSLTNTSGQEVSIRILDGMQNVLPAGVNPFMQDIKSVLVDAYKWTEVDPASQVGIFCLYALPWDRAEPKESLQANVVYHRGLPDPTIVLSTSQLDDFRAGHAVKAETVVRGRRGAYFVESQFTLTGNQVKNWVFVADVQQNHKTIAQLKKTLSTTSTDEYLAKLAAGEAKSSSDLKKIVAAADGLQCTECTSTTAHHFANVLFNIMRGGIFDSNYDIHRDDFTDFLKKWNAPVAAQHAEWLTALPEITSFVELIPKVRELNSSDLLRLALEYLPITFSRRHGDPSRPWNQFSINLQTPKGEKILSYQGNWRDIFQNWEALCLSYPNFYPSMIAKFVNASTADGFNPYRVSRDGVDWEVTDPHDPWAFIGYWGDHQIIYLLKFLEWTNRFSPESLASWMHEEIFAYANVPYIIRPYEEVVSNPKDTIVFDHDRHKQILESVAKMGSDAKLHLDSQGKVVHVNLMEKLLVTTLSKLCNFVLDGGIWLNTQRPEWNDANNALVGNGVSMVTTYYIRRWLTFFLEEMDKLPADFQISSEVQAWFAGTKEVYMNHETMLEDRITVQQRRVMLDALGGVFSKYRSGIYEKGFSGAKATIAKTDIVAFFKSALLFINHTIKANKLDSGLYHSYNILVLGKGTADINHLYDMLEGQVCALSSGTIKGAEVVAMLDKMRASPLYREDQSSFILYPDRQLPSFMARNAIPAERMNLPGMQFVLSNKLEQIAYVDCEGVGRFADDLHNADDLLLHLDKISALAVHQQELVDTHELVFNHKAFTGRSGTMFSFEGLGCIYWHMCSKLLLATQEACQDAIDTTDFKALADKYYEIREGLGFNKTPQCYGAFPADPYSHTPSHAGAQQPGMTGQVKEEVITRFGELGVMISAGTVKFLPKLLRKSELLTSIKAFNYVNVRGEWKTLNLGKGQLGFTYCQVPIVYTAAAAYSITVKSSNGQVQTEGNVLSKLHSDALFHRTGEVECIEVAVPEAEFL</sequence>
<evidence type="ECO:0000313" key="1">
    <source>
        <dbReference type="EMBL" id="CAE0815170.1"/>
    </source>
</evidence>
<reference evidence="1" key="1">
    <citation type="submission" date="2021-01" db="EMBL/GenBank/DDBJ databases">
        <authorList>
            <person name="Corre E."/>
            <person name="Pelletier E."/>
            <person name="Niang G."/>
            <person name="Scheremetjew M."/>
            <person name="Finn R."/>
            <person name="Kale V."/>
            <person name="Holt S."/>
            <person name="Cochrane G."/>
            <person name="Meng A."/>
            <person name="Brown T."/>
            <person name="Cohen L."/>
        </authorList>
    </citation>
    <scope>NUCLEOTIDE SEQUENCE</scope>
    <source>
        <strain evidence="1">CCMP1594</strain>
    </source>
</reference>
<accession>A0A7S4D3M1</accession>
<protein>
    <submittedName>
        <fullName evidence="1">Uncharacterized protein</fullName>
    </submittedName>
</protein>
<dbReference type="AlphaFoldDB" id="A0A7S4D3M1"/>
<name>A0A7S4D3M1_9EUGL</name>
<gene>
    <name evidence="1" type="ORF">EGYM00163_LOCUS26327</name>
</gene>